<gene>
    <name evidence="1" type="ORF">SAMN04487891_105245</name>
    <name evidence="2" type="ORF">SAMN05216293_2850</name>
</gene>
<evidence type="ECO:0000313" key="3">
    <source>
        <dbReference type="Proteomes" id="UP000184031"/>
    </source>
</evidence>
<dbReference type="Proteomes" id="UP000198940">
    <property type="component" value="Unassembled WGS sequence"/>
</dbReference>
<dbReference type="Proteomes" id="UP000184031">
    <property type="component" value="Unassembled WGS sequence"/>
</dbReference>
<evidence type="ECO:0000313" key="2">
    <source>
        <dbReference type="EMBL" id="SHL16632.1"/>
    </source>
</evidence>
<accession>A0A1M6YER4</accession>
<proteinExistence type="predicted"/>
<keyword evidence="4" id="KW-1185">Reference proteome</keyword>
<evidence type="ECO:0000313" key="1">
    <source>
        <dbReference type="EMBL" id="SFC08059.1"/>
    </source>
</evidence>
<reference evidence="2 3" key="1">
    <citation type="submission" date="2016-11" db="EMBL/GenBank/DDBJ databases">
        <authorList>
            <person name="Varghese N."/>
            <person name="Submissions S."/>
        </authorList>
    </citation>
    <scope>NUCLEOTIDE SEQUENCE [LARGE SCALE GENOMIC DNA]</scope>
    <source>
        <strain evidence="2 3">CGMCC 1.12174</strain>
        <strain evidence="1 4">DSM 26351</strain>
    </source>
</reference>
<dbReference type="STRING" id="1055723.SAMN05216293_2850"/>
<evidence type="ECO:0000313" key="4">
    <source>
        <dbReference type="Proteomes" id="UP000198940"/>
    </source>
</evidence>
<dbReference type="AlphaFoldDB" id="A0A1M6YER4"/>
<organism evidence="2 3">
    <name type="scientific">Flagellimonas taeanensis</name>
    <dbReference type="NCBI Taxonomy" id="1005926"/>
    <lineage>
        <taxon>Bacteria</taxon>
        <taxon>Pseudomonadati</taxon>
        <taxon>Bacteroidota</taxon>
        <taxon>Flavobacteriia</taxon>
        <taxon>Flavobacteriales</taxon>
        <taxon>Flavobacteriaceae</taxon>
        <taxon>Flagellimonas</taxon>
    </lineage>
</organism>
<name>A0A1M6YER4_9FLAO</name>
<sequence length="71" mass="8426">MPFHYSCRYGNQWFYVVPVSQNESWNFINVLIFKIALSQLTYEVLKNNAGLKIISFLSSHEQLLFQCQKIH</sequence>
<comment type="caution">
    <text evidence="2">The sequence shown here is derived from an EMBL/GenBank/DDBJ whole genome shotgun (WGS) entry which is preliminary data.</text>
</comment>
<protein>
    <submittedName>
        <fullName evidence="2">Uncharacterized protein</fullName>
    </submittedName>
</protein>
<dbReference type="EMBL" id="FOKU01000005">
    <property type="protein sequence ID" value="SFC08059.1"/>
    <property type="molecule type" value="Genomic_DNA"/>
</dbReference>
<dbReference type="EMBL" id="FRAT01000007">
    <property type="protein sequence ID" value="SHL16632.1"/>
    <property type="molecule type" value="Genomic_DNA"/>
</dbReference>